<dbReference type="GeneID" id="68856727"/>
<keyword evidence="1" id="KW-0472">Membrane</keyword>
<dbReference type="RefSeq" id="WP_229121604.1">
    <property type="nucleotide sequence ID" value="NZ_CP064791.1"/>
</dbReference>
<dbReference type="EMBL" id="CP064791">
    <property type="protein sequence ID" value="QSG13641.1"/>
    <property type="molecule type" value="Genomic_DNA"/>
</dbReference>
<keyword evidence="1" id="KW-0812">Transmembrane</keyword>
<evidence type="ECO:0000256" key="1">
    <source>
        <dbReference type="SAM" id="Phobius"/>
    </source>
</evidence>
<name>A0A897NN12_9EURY</name>
<proteinExistence type="predicted"/>
<feature type="transmembrane region" description="Helical" evidence="1">
    <location>
        <begin position="331"/>
        <end position="353"/>
    </location>
</feature>
<evidence type="ECO:0000313" key="2">
    <source>
        <dbReference type="EMBL" id="QSG13641.1"/>
    </source>
</evidence>
<dbReference type="Proteomes" id="UP000663292">
    <property type="component" value="Chromosome"/>
</dbReference>
<reference evidence="2 3" key="1">
    <citation type="submission" date="2020-11" db="EMBL/GenBank/DDBJ databases">
        <title>Carbohydrate-dependent, anaerobic sulfur respiration: A novel catabolism in halophilic archaea.</title>
        <authorList>
            <person name="Sorokin D.Y."/>
            <person name="Messina E."/>
            <person name="Smedile F."/>
            <person name="La Cono V."/>
            <person name="Hallsworth J.E."/>
            <person name="Yakimov M.M."/>
        </authorList>
    </citation>
    <scope>NUCLEOTIDE SEQUENCE [LARGE SCALE GENOMIC DNA]</scope>
    <source>
        <strain evidence="2 3">HSR-Est</strain>
    </source>
</reference>
<gene>
    <name evidence="2" type="ORF">HSEST_0083</name>
</gene>
<sequence length="357" mass="38588">MQRRAAAAYFVLFVVVSAGAYAYVGMADRPQVHLAGESYTEGDTFTAGDRTYTVSSLSDASGELTWTDPDATETATLEHNSTVSWRTVAWADQSIETVTLLNGSTVTFNDRASQVVLNASTDPPTLRVEAVDNRSVNTTFERGGAITIEHDDQYVPGGTITEITATEATVSWGPEYRVVIPNETDPTSAALVQQQNVTRLLLTDSTVADSLGAYPNGTQYVQYRNNTRQSLDAYLPTPETKSLVEGETLQYMGNETTIGNITSSGVPLNRTVSQTISVGLTEGEPVNLNGESYFIHFPDSGTVQLAPNTTETHESYRSAQSEIDNYEQRKAGLWGVVLVSAFAAVLLVGLAYLPNKD</sequence>
<keyword evidence="1" id="KW-1133">Transmembrane helix</keyword>
<keyword evidence="3" id="KW-1185">Reference proteome</keyword>
<dbReference type="AlphaFoldDB" id="A0A897NN12"/>
<evidence type="ECO:0000313" key="3">
    <source>
        <dbReference type="Proteomes" id="UP000663292"/>
    </source>
</evidence>
<protein>
    <submittedName>
        <fullName evidence="2">Putative membrane protein</fullName>
    </submittedName>
</protein>
<organism evidence="2 3">
    <name type="scientific">Halapricum desulfuricans</name>
    <dbReference type="NCBI Taxonomy" id="2841257"/>
    <lineage>
        <taxon>Archaea</taxon>
        <taxon>Methanobacteriati</taxon>
        <taxon>Methanobacteriota</taxon>
        <taxon>Stenosarchaea group</taxon>
        <taxon>Halobacteria</taxon>
        <taxon>Halobacteriales</taxon>
        <taxon>Haloarculaceae</taxon>
        <taxon>Halapricum</taxon>
    </lineage>
</organism>
<accession>A0A897NN12</accession>